<gene>
    <name evidence="2" type="ORF">QYE76_005403</name>
</gene>
<keyword evidence="3" id="KW-1185">Reference proteome</keyword>
<name>A0AAD8RTU1_LOLMU</name>
<comment type="caution">
    <text evidence="2">The sequence shown here is derived from an EMBL/GenBank/DDBJ whole genome shotgun (WGS) entry which is preliminary data.</text>
</comment>
<reference evidence="2" key="1">
    <citation type="submission" date="2023-07" db="EMBL/GenBank/DDBJ databases">
        <title>A chromosome-level genome assembly of Lolium multiflorum.</title>
        <authorList>
            <person name="Chen Y."/>
            <person name="Copetti D."/>
            <person name="Kolliker R."/>
            <person name="Studer B."/>
        </authorList>
    </citation>
    <scope>NUCLEOTIDE SEQUENCE</scope>
    <source>
        <strain evidence="2">02402/16</strain>
        <tissue evidence="2">Leaf</tissue>
    </source>
</reference>
<dbReference type="EMBL" id="JAUUTY010000005">
    <property type="protein sequence ID" value="KAK1631088.1"/>
    <property type="molecule type" value="Genomic_DNA"/>
</dbReference>
<organism evidence="2 3">
    <name type="scientific">Lolium multiflorum</name>
    <name type="common">Italian ryegrass</name>
    <name type="synonym">Lolium perenne subsp. multiflorum</name>
    <dbReference type="NCBI Taxonomy" id="4521"/>
    <lineage>
        <taxon>Eukaryota</taxon>
        <taxon>Viridiplantae</taxon>
        <taxon>Streptophyta</taxon>
        <taxon>Embryophyta</taxon>
        <taxon>Tracheophyta</taxon>
        <taxon>Spermatophyta</taxon>
        <taxon>Magnoliopsida</taxon>
        <taxon>Liliopsida</taxon>
        <taxon>Poales</taxon>
        <taxon>Poaceae</taxon>
        <taxon>BOP clade</taxon>
        <taxon>Pooideae</taxon>
        <taxon>Poodae</taxon>
        <taxon>Poeae</taxon>
        <taxon>Poeae Chloroplast Group 2 (Poeae type)</taxon>
        <taxon>Loliodinae</taxon>
        <taxon>Loliinae</taxon>
        <taxon>Lolium</taxon>
    </lineage>
</organism>
<sequence length="303" mass="32843">MAPCPARRPHGSSLRAPAPSLADRVSSDPSRVLMEMESDAAMDGKRRRLQEGDDEGSRVSKKRAVGSVASPVAHLSCARIRPFVVQASRTKEETKVTAHGDAHNVIMKESTGGTTSCTKIQPASRSRPKKETQVSTRTVAHGVITKQKAGQKIPCTRIMPAVVKASGIKDKAKAGQKVPCTRVMPAVVQASGIRGKAKVGVLRNDVMKTKQEASQRVQEAVTKSNQPIRPPAPATTCHQDPYDPQDALRAALVAARQALDRRHNNVYARQREAARREMDKVVQTVFFDDPHITLEGVLKSLGC</sequence>
<protein>
    <submittedName>
        <fullName evidence="2">Uncharacterized protein</fullName>
    </submittedName>
</protein>
<feature type="compositionally biased region" description="Polar residues" evidence="1">
    <location>
        <begin position="218"/>
        <end position="227"/>
    </location>
</feature>
<dbReference type="AlphaFoldDB" id="A0AAD8RTU1"/>
<feature type="compositionally biased region" description="Basic and acidic residues" evidence="1">
    <location>
        <begin position="49"/>
        <end position="58"/>
    </location>
</feature>
<feature type="region of interest" description="Disordered" evidence="1">
    <location>
        <begin position="218"/>
        <end position="240"/>
    </location>
</feature>
<proteinExistence type="predicted"/>
<evidence type="ECO:0000313" key="3">
    <source>
        <dbReference type="Proteomes" id="UP001231189"/>
    </source>
</evidence>
<feature type="compositionally biased region" description="Polar residues" evidence="1">
    <location>
        <begin position="112"/>
        <end position="124"/>
    </location>
</feature>
<evidence type="ECO:0000313" key="2">
    <source>
        <dbReference type="EMBL" id="KAK1631088.1"/>
    </source>
</evidence>
<evidence type="ECO:0000256" key="1">
    <source>
        <dbReference type="SAM" id="MobiDB-lite"/>
    </source>
</evidence>
<accession>A0AAD8RTU1</accession>
<feature type="region of interest" description="Disordered" evidence="1">
    <location>
        <begin position="112"/>
        <end position="137"/>
    </location>
</feature>
<dbReference type="Proteomes" id="UP001231189">
    <property type="component" value="Unassembled WGS sequence"/>
</dbReference>
<feature type="region of interest" description="Disordered" evidence="1">
    <location>
        <begin position="1"/>
        <end position="65"/>
    </location>
</feature>